<dbReference type="InterPro" id="IPR036693">
    <property type="entry name" value="TF_LuxR_autoind-bd_dom_sf"/>
</dbReference>
<dbReference type="CDD" id="cd06170">
    <property type="entry name" value="LuxR_C_like"/>
    <property type="match status" value="1"/>
</dbReference>
<dbReference type="PROSITE" id="PS50043">
    <property type="entry name" value="HTH_LUXR_2"/>
    <property type="match status" value="1"/>
</dbReference>
<dbReference type="SMART" id="SM00421">
    <property type="entry name" value="HTH_LUXR"/>
    <property type="match status" value="1"/>
</dbReference>
<dbReference type="InterPro" id="IPR016032">
    <property type="entry name" value="Sig_transdc_resp-reg_C-effctor"/>
</dbReference>
<name>A0A9Q9HDC1_LEICA</name>
<keyword evidence="3" id="KW-0804">Transcription</keyword>
<dbReference type="Gene3D" id="3.30.450.80">
    <property type="entry name" value="Transcription factor LuxR-like, autoinducer-binding domain"/>
    <property type="match status" value="1"/>
</dbReference>
<dbReference type="SUPFAM" id="SSF75516">
    <property type="entry name" value="Pheromone-binding domain of LuxR-like quorum-sensing transcription factors"/>
    <property type="match status" value="1"/>
</dbReference>
<feature type="domain" description="HTH luxR-type" evidence="4">
    <location>
        <begin position="180"/>
        <end position="245"/>
    </location>
</feature>
<evidence type="ECO:0000256" key="3">
    <source>
        <dbReference type="ARBA" id="ARBA00023163"/>
    </source>
</evidence>
<sequence>MPGSNGDFLKTFVYRLAECSCSEQRWAVMKETLGDLGASSVIAAKVQKSSGIIDWMQSSLPETVIFDYLSEGFMNHDLIARHAASKPRDLVWRPRDGWNAEGENDSAGFAGFVAESGFQSIVSSSISDSSGYSRYAITYCSEYSSNRVLSDEGKARILQSCKIFLPWLSWQGIKSAKDFTHANKRTLSPRERDVLCYLASGLQNGQISGALGISDTMVSKHIFHAREKLGAQTAAQAVAIAIREGQINL</sequence>
<dbReference type="Proteomes" id="UP001058713">
    <property type="component" value="Chromosome"/>
</dbReference>
<dbReference type="PANTHER" id="PTHR44688">
    <property type="entry name" value="DNA-BINDING TRANSCRIPTIONAL ACTIVATOR DEVR_DOSR"/>
    <property type="match status" value="1"/>
</dbReference>
<dbReference type="InterPro" id="IPR036388">
    <property type="entry name" value="WH-like_DNA-bd_sf"/>
</dbReference>
<dbReference type="EMBL" id="CP081070">
    <property type="protein sequence ID" value="UWQ53038.1"/>
    <property type="molecule type" value="Genomic_DNA"/>
</dbReference>
<keyword evidence="1" id="KW-0805">Transcription regulation</keyword>
<dbReference type="Pfam" id="PF00196">
    <property type="entry name" value="GerE"/>
    <property type="match status" value="1"/>
</dbReference>
<protein>
    <submittedName>
        <fullName evidence="5">Helix-turn-helix transcriptional regulator</fullName>
    </submittedName>
</protein>
<accession>A0A9Q9HDC1</accession>
<dbReference type="KEGG" id="lcae:K3721_13605"/>
<organism evidence="5 6">
    <name type="scientific">Leisingera caerulea</name>
    <name type="common">Phaeobacter caeruleus</name>
    <dbReference type="NCBI Taxonomy" id="506591"/>
    <lineage>
        <taxon>Bacteria</taxon>
        <taxon>Pseudomonadati</taxon>
        <taxon>Pseudomonadota</taxon>
        <taxon>Alphaproteobacteria</taxon>
        <taxon>Rhodobacterales</taxon>
        <taxon>Roseobacteraceae</taxon>
        <taxon>Leisingera</taxon>
    </lineage>
</organism>
<reference evidence="5" key="1">
    <citation type="submission" date="2021-08" db="EMBL/GenBank/DDBJ databases">
        <authorList>
            <person name="Nwanade C."/>
            <person name="Wang M."/>
            <person name="Masoudi A."/>
            <person name="Yu Z."/>
            <person name="Liu J."/>
        </authorList>
    </citation>
    <scope>NUCLEOTIDE SEQUENCE</scope>
    <source>
        <strain evidence="5">S122</strain>
    </source>
</reference>
<keyword evidence="2" id="KW-0238">DNA-binding</keyword>
<evidence type="ECO:0000256" key="1">
    <source>
        <dbReference type="ARBA" id="ARBA00023015"/>
    </source>
</evidence>
<dbReference type="GO" id="GO:0006355">
    <property type="term" value="P:regulation of DNA-templated transcription"/>
    <property type="evidence" value="ECO:0007669"/>
    <property type="project" value="InterPro"/>
</dbReference>
<evidence type="ECO:0000313" key="5">
    <source>
        <dbReference type="EMBL" id="UWQ53038.1"/>
    </source>
</evidence>
<dbReference type="RefSeq" id="WP_259970760.1">
    <property type="nucleotide sequence ID" value="NZ_CP081070.1"/>
</dbReference>
<dbReference type="InterPro" id="IPR000792">
    <property type="entry name" value="Tscrpt_reg_LuxR_C"/>
</dbReference>
<gene>
    <name evidence="5" type="ORF">K3721_13605</name>
</gene>
<dbReference type="SUPFAM" id="SSF46894">
    <property type="entry name" value="C-terminal effector domain of the bipartite response regulators"/>
    <property type="match status" value="1"/>
</dbReference>
<evidence type="ECO:0000256" key="2">
    <source>
        <dbReference type="ARBA" id="ARBA00023125"/>
    </source>
</evidence>
<dbReference type="PRINTS" id="PR00038">
    <property type="entry name" value="HTHLUXR"/>
</dbReference>
<dbReference type="Gene3D" id="1.10.10.10">
    <property type="entry name" value="Winged helix-like DNA-binding domain superfamily/Winged helix DNA-binding domain"/>
    <property type="match status" value="1"/>
</dbReference>
<proteinExistence type="predicted"/>
<dbReference type="PANTHER" id="PTHR44688:SF16">
    <property type="entry name" value="DNA-BINDING TRANSCRIPTIONAL ACTIVATOR DEVR_DOSR"/>
    <property type="match status" value="1"/>
</dbReference>
<evidence type="ECO:0000313" key="6">
    <source>
        <dbReference type="Proteomes" id="UP001058713"/>
    </source>
</evidence>
<dbReference type="GO" id="GO:0003677">
    <property type="term" value="F:DNA binding"/>
    <property type="evidence" value="ECO:0007669"/>
    <property type="project" value="UniProtKB-KW"/>
</dbReference>
<dbReference type="AlphaFoldDB" id="A0A9Q9HDC1"/>
<evidence type="ECO:0000259" key="4">
    <source>
        <dbReference type="PROSITE" id="PS50043"/>
    </source>
</evidence>